<comment type="caution">
    <text evidence="3">The sequence shown here is derived from an EMBL/GenBank/DDBJ whole genome shotgun (WGS) entry which is preliminary data.</text>
</comment>
<dbReference type="PANTHER" id="PTHR39601">
    <property type="entry name" value="CHORIOGENIN HMINOR"/>
    <property type="match status" value="1"/>
</dbReference>
<reference evidence="3 4" key="1">
    <citation type="submission" date="2024-02" db="EMBL/GenBank/DDBJ databases">
        <title>Discinaceae phylogenomics.</title>
        <authorList>
            <person name="Dirks A.C."/>
            <person name="James T.Y."/>
        </authorList>
    </citation>
    <scope>NUCLEOTIDE SEQUENCE [LARGE SCALE GENOMIC DNA]</scope>
    <source>
        <strain evidence="3 4">ACD0624</strain>
    </source>
</reference>
<dbReference type="Pfam" id="PF26013">
    <property type="entry name" value="DUF8004"/>
    <property type="match status" value="1"/>
</dbReference>
<feature type="compositionally biased region" description="Low complexity" evidence="1">
    <location>
        <begin position="39"/>
        <end position="58"/>
    </location>
</feature>
<feature type="compositionally biased region" description="Acidic residues" evidence="1">
    <location>
        <begin position="791"/>
        <end position="808"/>
    </location>
</feature>
<keyword evidence="4" id="KW-1185">Reference proteome</keyword>
<dbReference type="Proteomes" id="UP001447188">
    <property type="component" value="Unassembled WGS sequence"/>
</dbReference>
<feature type="region of interest" description="Disordered" evidence="1">
    <location>
        <begin position="87"/>
        <end position="113"/>
    </location>
</feature>
<sequence>MAQRSARARVKLDKISSGAPTPAALHPHSHSRTGVSKVGSSGLLTPSASSGSGSSRGSFQQHSNPKIGKSSLRSFFDSHSERFRGRLSVNKKDNHGSGYGAAAPNQGQGQGLGLGGGLFGEEKTVVKRWEGGGRRGEVWDGFGKGRKDLELWFPDGDTLVYLTERPIPSRNPQGLYKPPPPQPSFRLRSAVLRATESSFLLSALEESFRERPITAPGSSGSDTGSMDIDYQMSHMPRRRGGDRPTNDEDGIHYKLYFPAPMGSDKFGSLRYHLTTRNFFAILYNKSLVGMTLGQTLLDLVDRTDLYLSPPSPLTYDLVVDRGMSEIESPYGSLLSSSRALGPKTGHAHTQLLIMDYLRGRDFDDVRNWPEGAAGLVVWAERAGASGGLGYGLGGGEMGMGGVESLWREGFVHCTGMLARLEGGGEWRDISPITKALVDRASLEIQVRIAQADSRLSGFNFNDMWPAMSSASPPAKVAFDKFQKFLVKHYQSRFGSWPPNTPDGRFSRMLYVQLQRDFSALYDYLVDREVSWTAQTHHPRQTPPDKSSPPKMKLVNPKIPHWRADDDDLHITDMLVAFDERHNFPHIPHPFPLVPPSMALGQKVKSPTAAGRFFQGARRGSVSGSPSLASGTADKAAALSLSESTNIESLLSSSISNDLVDAFAKHEKSVSVAEVDPHAARKGRWILVYGILQTLATVAVDSPGIRHTEGVDYFLCAKLRGTPPWKGGGERGMDASGVAGSSGSDERSHFRSHCWTVPRTWRSAEPLPTLACYTTEGCVTPDVVELPIERTEDADDDAESGDDGDDEMGDVWSVSEGFARTPSRGHGSAGGVGSPVMVENKVRWQDAWGMGSPPPGTAGRTGNGSYYQ</sequence>
<evidence type="ECO:0000259" key="2">
    <source>
        <dbReference type="Pfam" id="PF26013"/>
    </source>
</evidence>
<evidence type="ECO:0000313" key="4">
    <source>
        <dbReference type="Proteomes" id="UP001447188"/>
    </source>
</evidence>
<gene>
    <name evidence="3" type="ORF">Q9L58_000249</name>
</gene>
<proteinExistence type="predicted"/>
<protein>
    <recommendedName>
        <fullName evidence="2">DUF8004 domain-containing protein</fullName>
    </recommendedName>
</protein>
<dbReference type="EMBL" id="JBBBZM010000002">
    <property type="protein sequence ID" value="KAL0640585.1"/>
    <property type="molecule type" value="Genomic_DNA"/>
</dbReference>
<feature type="region of interest" description="Disordered" evidence="1">
    <location>
        <begin position="845"/>
        <end position="867"/>
    </location>
</feature>
<name>A0ABR3GXQ9_9PEZI</name>
<evidence type="ECO:0000313" key="3">
    <source>
        <dbReference type="EMBL" id="KAL0640585.1"/>
    </source>
</evidence>
<accession>A0ABR3GXQ9</accession>
<evidence type="ECO:0000256" key="1">
    <source>
        <dbReference type="SAM" id="MobiDB-lite"/>
    </source>
</evidence>
<dbReference type="InterPro" id="IPR058317">
    <property type="entry name" value="DUF8004"/>
</dbReference>
<feature type="region of interest" description="Disordered" evidence="1">
    <location>
        <begin position="1"/>
        <end position="72"/>
    </location>
</feature>
<dbReference type="PANTHER" id="PTHR39601:SF2">
    <property type="entry name" value="CHORIOGENIN HMINOR"/>
    <property type="match status" value="1"/>
</dbReference>
<organism evidence="3 4">
    <name type="scientific">Discina gigas</name>
    <dbReference type="NCBI Taxonomy" id="1032678"/>
    <lineage>
        <taxon>Eukaryota</taxon>
        <taxon>Fungi</taxon>
        <taxon>Dikarya</taxon>
        <taxon>Ascomycota</taxon>
        <taxon>Pezizomycotina</taxon>
        <taxon>Pezizomycetes</taxon>
        <taxon>Pezizales</taxon>
        <taxon>Discinaceae</taxon>
        <taxon>Discina</taxon>
    </lineage>
</organism>
<feature type="domain" description="DUF8004" evidence="2">
    <location>
        <begin position="403"/>
        <end position="460"/>
    </location>
</feature>
<feature type="region of interest" description="Disordered" evidence="1">
    <location>
        <begin position="786"/>
        <end position="809"/>
    </location>
</feature>